<dbReference type="AlphaFoldDB" id="A0A1G7NEJ2"/>
<evidence type="ECO:0000313" key="2">
    <source>
        <dbReference type="EMBL" id="SDF72327.1"/>
    </source>
</evidence>
<name>A0A1G7NEJ2_THETY</name>
<evidence type="ECO:0000259" key="1">
    <source>
        <dbReference type="Pfam" id="PF03161"/>
    </source>
</evidence>
<keyword evidence="2" id="KW-0378">Hydrolase</keyword>
<organism evidence="2 3">
    <name type="scientific">Thermoanaerobacter thermohydrosulfuricus</name>
    <name type="common">Clostridium thermohydrosulfuricum</name>
    <dbReference type="NCBI Taxonomy" id="1516"/>
    <lineage>
        <taxon>Bacteria</taxon>
        <taxon>Bacillati</taxon>
        <taxon>Bacillota</taxon>
        <taxon>Clostridia</taxon>
        <taxon>Thermoanaerobacterales</taxon>
        <taxon>Thermoanaerobacteraceae</taxon>
        <taxon>Thermoanaerobacter</taxon>
    </lineage>
</organism>
<dbReference type="RefSeq" id="WP_003866881.1">
    <property type="nucleotide sequence ID" value="NZ_FNBS01000021.1"/>
</dbReference>
<dbReference type="Gene3D" id="3.10.28.10">
    <property type="entry name" value="Homing endonucleases"/>
    <property type="match status" value="2"/>
</dbReference>
<keyword evidence="2" id="KW-0540">Nuclease</keyword>
<proteinExistence type="predicted"/>
<dbReference type="Proteomes" id="UP000183404">
    <property type="component" value="Unassembled WGS sequence"/>
</dbReference>
<sequence length="337" mass="40165">MNKLEYLQKFYPNTDNKILAEHLGISEQSVRRLASKYNIRKSKEYMKKQHELLLKAKETKYLSSIPDLHPTNYQLNIIVGSILGDGNLSYAPRGRNAYYREHFCQEQYEYRLWKCTQLKDLGFKINKNNTLKSISHPIFSALYEKFYINKKKTITYDNIKLLNEPVGLACLYMDDGTLVISKNNKPNITVNPIITLYTLNFSEEENIILQEHIYKSFNIRFNLKRHPDGKKYILTLGKREEIFNFIDVVKPYVSQISKMDYKWNIDKRIRKESKNVKRINLSNFYSRKFLSYTNDEIDKIIDFKRRGFSDKEIANKLNRTYWGIVWKIRDLKAKNMI</sequence>
<protein>
    <submittedName>
        <fullName evidence="2">LAGLIDADG DNA endonuclease family protein</fullName>
    </submittedName>
</protein>
<dbReference type="InterPro" id="IPR027434">
    <property type="entry name" value="Homing_endonucl"/>
</dbReference>
<reference evidence="2 3" key="1">
    <citation type="submission" date="2016-10" db="EMBL/GenBank/DDBJ databases">
        <authorList>
            <person name="de Groot N.N."/>
        </authorList>
    </citation>
    <scope>NUCLEOTIDE SEQUENCE [LARGE SCALE GENOMIC DNA]</scope>
    <source>
        <strain evidence="2 3">DSM 569</strain>
    </source>
</reference>
<dbReference type="InterPro" id="IPR004860">
    <property type="entry name" value="LAGLIDADG_dom"/>
</dbReference>
<evidence type="ECO:0000313" key="3">
    <source>
        <dbReference type="Proteomes" id="UP000183404"/>
    </source>
</evidence>
<dbReference type="SUPFAM" id="SSF55608">
    <property type="entry name" value="Homing endonucleases"/>
    <property type="match status" value="1"/>
</dbReference>
<accession>A0A1G7NEJ2</accession>
<gene>
    <name evidence="2" type="ORF">SAMN04244560_01123</name>
</gene>
<feature type="domain" description="Homing endonuclease LAGLIDADG" evidence="1">
    <location>
        <begin position="76"/>
        <end position="239"/>
    </location>
</feature>
<dbReference type="Pfam" id="PF03161">
    <property type="entry name" value="LAGLIDADG_2"/>
    <property type="match status" value="1"/>
</dbReference>
<dbReference type="EMBL" id="FNBS01000021">
    <property type="protein sequence ID" value="SDF72327.1"/>
    <property type="molecule type" value="Genomic_DNA"/>
</dbReference>
<dbReference type="GO" id="GO:0004519">
    <property type="term" value="F:endonuclease activity"/>
    <property type="evidence" value="ECO:0007669"/>
    <property type="project" value="UniProtKB-KW"/>
</dbReference>
<keyword evidence="2" id="KW-0255">Endonuclease</keyword>